<dbReference type="PROSITE" id="PS51352">
    <property type="entry name" value="THIOREDOXIN_2"/>
    <property type="match status" value="1"/>
</dbReference>
<dbReference type="GeneID" id="136806078"/>
<feature type="active site" description="Nucleophile" evidence="3">
    <location>
        <position position="30"/>
    </location>
</feature>
<accession>A0A7M5XH29</accession>
<dbReference type="Proteomes" id="UP000594262">
    <property type="component" value="Unplaced"/>
</dbReference>
<dbReference type="OrthoDB" id="2121326at2759"/>
<dbReference type="InterPro" id="IPR005746">
    <property type="entry name" value="Thioredoxin"/>
</dbReference>
<dbReference type="AlphaFoldDB" id="A0A7M5XH29"/>
<feature type="active site" description="Nucleophile" evidence="3">
    <location>
        <position position="33"/>
    </location>
</feature>
<dbReference type="InterPro" id="IPR013766">
    <property type="entry name" value="Thioredoxin_domain"/>
</dbReference>
<dbReference type="PANTHER" id="PTHR46115">
    <property type="entry name" value="THIOREDOXIN-LIKE PROTEIN 1"/>
    <property type="match status" value="1"/>
</dbReference>
<evidence type="ECO:0000256" key="1">
    <source>
        <dbReference type="ARBA" id="ARBA00023157"/>
    </source>
</evidence>
<dbReference type="PRINTS" id="PR00421">
    <property type="entry name" value="THIOREDOXIN"/>
</dbReference>
<keyword evidence="4" id="KW-0676">Redox-active center</keyword>
<dbReference type="PIRSF" id="PIRSF000077">
    <property type="entry name" value="Thioredoxin"/>
    <property type="match status" value="1"/>
</dbReference>
<keyword evidence="1 4" id="KW-1015">Disulfide bond</keyword>
<evidence type="ECO:0000259" key="5">
    <source>
        <dbReference type="PROSITE" id="PS51352"/>
    </source>
</evidence>
<evidence type="ECO:0000256" key="3">
    <source>
        <dbReference type="PIRSR" id="PIRSR000077-1"/>
    </source>
</evidence>
<keyword evidence="7" id="KW-1185">Reference proteome</keyword>
<evidence type="ECO:0000313" key="6">
    <source>
        <dbReference type="EnsemblMetazoa" id="CLYHEMP022805.1"/>
    </source>
</evidence>
<dbReference type="EnsemblMetazoa" id="CLYHEMT022805.1">
    <property type="protein sequence ID" value="CLYHEMP022805.1"/>
    <property type="gene ID" value="CLYHEMG022805"/>
</dbReference>
<dbReference type="FunFam" id="3.40.30.10:FF:000245">
    <property type="entry name" value="Thioredoxin"/>
    <property type="match status" value="1"/>
</dbReference>
<proteinExistence type="inferred from homology"/>
<dbReference type="Pfam" id="PF00085">
    <property type="entry name" value="Thioredoxin"/>
    <property type="match status" value="1"/>
</dbReference>
<evidence type="ECO:0000256" key="4">
    <source>
        <dbReference type="PIRSR" id="PIRSR000077-4"/>
    </source>
</evidence>
<dbReference type="InterPro" id="IPR036249">
    <property type="entry name" value="Thioredoxin-like_sf"/>
</dbReference>
<reference evidence="6" key="1">
    <citation type="submission" date="2021-01" db="UniProtKB">
        <authorList>
            <consortium name="EnsemblMetazoa"/>
        </authorList>
    </citation>
    <scope>IDENTIFICATION</scope>
</reference>
<sequence>MVTLVKTKTEFDSTLSNNTLVAVDFTASWCGPCKMIGPKFEAMAAQFPSIKFIKVDVDENSETSEALGIAAMPTFFFYANGEKMKEVVGASEDKLREALQELSA</sequence>
<dbReference type="CDD" id="cd02947">
    <property type="entry name" value="TRX_family"/>
    <property type="match status" value="1"/>
</dbReference>
<feature type="site" description="Contributes to redox potential value" evidence="3">
    <location>
        <position position="31"/>
    </location>
</feature>
<feature type="site" description="Deprotonates C-terminal active site Cys" evidence="3">
    <location>
        <position position="24"/>
    </location>
</feature>
<dbReference type="RefSeq" id="XP_066918750.1">
    <property type="nucleotide sequence ID" value="XM_067062649.1"/>
</dbReference>
<dbReference type="Gene3D" id="3.40.30.10">
    <property type="entry name" value="Glutaredoxin"/>
    <property type="match status" value="1"/>
</dbReference>
<evidence type="ECO:0000313" key="7">
    <source>
        <dbReference type="Proteomes" id="UP000594262"/>
    </source>
</evidence>
<feature type="disulfide bond" description="Redox-active" evidence="4">
    <location>
        <begin position="30"/>
        <end position="33"/>
    </location>
</feature>
<feature type="site" description="Contributes to redox potential value" evidence="3">
    <location>
        <position position="32"/>
    </location>
</feature>
<organism evidence="6 7">
    <name type="scientific">Clytia hemisphaerica</name>
    <dbReference type="NCBI Taxonomy" id="252671"/>
    <lineage>
        <taxon>Eukaryota</taxon>
        <taxon>Metazoa</taxon>
        <taxon>Cnidaria</taxon>
        <taxon>Hydrozoa</taxon>
        <taxon>Hydroidolina</taxon>
        <taxon>Leptothecata</taxon>
        <taxon>Obeliida</taxon>
        <taxon>Clytiidae</taxon>
        <taxon>Clytia</taxon>
    </lineage>
</organism>
<dbReference type="GO" id="GO:0015035">
    <property type="term" value="F:protein-disulfide reductase activity"/>
    <property type="evidence" value="ECO:0007669"/>
    <property type="project" value="InterPro"/>
</dbReference>
<feature type="domain" description="Thioredoxin" evidence="5">
    <location>
        <begin position="1"/>
        <end position="104"/>
    </location>
</feature>
<name>A0A7M5XH29_9CNID</name>
<dbReference type="SUPFAM" id="SSF52833">
    <property type="entry name" value="Thioredoxin-like"/>
    <property type="match status" value="1"/>
</dbReference>
<comment type="similarity">
    <text evidence="2">Belongs to the thioredoxin family.</text>
</comment>
<protein>
    <recommendedName>
        <fullName evidence="2">Thioredoxin</fullName>
    </recommendedName>
</protein>
<evidence type="ECO:0000256" key="2">
    <source>
        <dbReference type="PIRNR" id="PIRNR000077"/>
    </source>
</evidence>